<keyword evidence="1" id="KW-0175">Coiled coil</keyword>
<feature type="region of interest" description="Disordered" evidence="2">
    <location>
        <begin position="695"/>
        <end position="714"/>
    </location>
</feature>
<gene>
    <name evidence="3" type="ORF">NEUTE1DRAFT_129311</name>
</gene>
<feature type="compositionally biased region" description="Basic and acidic residues" evidence="2">
    <location>
        <begin position="860"/>
        <end position="871"/>
    </location>
</feature>
<feature type="region of interest" description="Disordered" evidence="2">
    <location>
        <begin position="1301"/>
        <end position="1336"/>
    </location>
</feature>
<feature type="region of interest" description="Disordered" evidence="2">
    <location>
        <begin position="719"/>
        <end position="742"/>
    </location>
</feature>
<evidence type="ECO:0000256" key="1">
    <source>
        <dbReference type="SAM" id="Coils"/>
    </source>
</evidence>
<evidence type="ECO:0000256" key="2">
    <source>
        <dbReference type="SAM" id="MobiDB-lite"/>
    </source>
</evidence>
<dbReference type="KEGG" id="nte:NEUTE1DRAFT129311"/>
<organism evidence="3 4">
    <name type="scientific">Neurospora tetrasperma (strain FGSC 2508 / ATCC MYA-4615 / P0657)</name>
    <dbReference type="NCBI Taxonomy" id="510951"/>
    <lineage>
        <taxon>Eukaryota</taxon>
        <taxon>Fungi</taxon>
        <taxon>Dikarya</taxon>
        <taxon>Ascomycota</taxon>
        <taxon>Pezizomycotina</taxon>
        <taxon>Sordariomycetes</taxon>
        <taxon>Sordariomycetidae</taxon>
        <taxon>Sordariales</taxon>
        <taxon>Sordariaceae</taxon>
        <taxon>Neurospora</taxon>
    </lineage>
</organism>
<dbReference type="HOGENOM" id="CLU_259119_0_0_1"/>
<feature type="compositionally biased region" description="Basic and acidic residues" evidence="2">
    <location>
        <begin position="761"/>
        <end position="776"/>
    </location>
</feature>
<feature type="region of interest" description="Disordered" evidence="2">
    <location>
        <begin position="48"/>
        <end position="84"/>
    </location>
</feature>
<feature type="region of interest" description="Disordered" evidence="2">
    <location>
        <begin position="761"/>
        <end position="801"/>
    </location>
</feature>
<dbReference type="RefSeq" id="XP_009850462.1">
    <property type="nucleotide sequence ID" value="XM_009852160.1"/>
</dbReference>
<accession>F8MJY3</accession>
<feature type="compositionally biased region" description="Basic and acidic residues" evidence="2">
    <location>
        <begin position="320"/>
        <end position="329"/>
    </location>
</feature>
<keyword evidence="4" id="KW-1185">Reference proteome</keyword>
<proteinExistence type="predicted"/>
<feature type="compositionally biased region" description="Polar residues" evidence="2">
    <location>
        <begin position="1193"/>
        <end position="1216"/>
    </location>
</feature>
<feature type="compositionally biased region" description="Basic and acidic residues" evidence="2">
    <location>
        <begin position="719"/>
        <end position="732"/>
    </location>
</feature>
<protein>
    <submittedName>
        <fullName evidence="3">Uncharacterized protein</fullName>
    </submittedName>
</protein>
<dbReference type="VEuPathDB" id="FungiDB:NEUTE1DRAFT_129311"/>
<feature type="compositionally biased region" description="Basic and acidic residues" evidence="2">
    <location>
        <begin position="351"/>
        <end position="361"/>
    </location>
</feature>
<name>F8MJY3_NEUT8</name>
<dbReference type="GeneID" id="20825301"/>
<dbReference type="Proteomes" id="UP000008065">
    <property type="component" value="Unassembled WGS sequence"/>
</dbReference>
<feature type="compositionally biased region" description="Acidic residues" evidence="2">
    <location>
        <begin position="330"/>
        <end position="340"/>
    </location>
</feature>
<feature type="coiled-coil region" evidence="1">
    <location>
        <begin position="957"/>
        <end position="984"/>
    </location>
</feature>
<dbReference type="EMBL" id="GL891304">
    <property type="protein sequence ID" value="EGO57320.1"/>
    <property type="molecule type" value="Genomic_DNA"/>
</dbReference>
<feature type="coiled-coil region" evidence="1">
    <location>
        <begin position="632"/>
        <end position="659"/>
    </location>
</feature>
<feature type="region of interest" description="Disordered" evidence="2">
    <location>
        <begin position="1132"/>
        <end position="1250"/>
    </location>
</feature>
<dbReference type="OrthoDB" id="5324651at2759"/>
<evidence type="ECO:0000313" key="3">
    <source>
        <dbReference type="EMBL" id="EGO57320.1"/>
    </source>
</evidence>
<reference evidence="4" key="1">
    <citation type="journal article" date="2011" name="Genetics">
        <title>Massive changes in genome architecture accompany the transition to self-fertility in the filamentous fungus Neurospora tetrasperma.</title>
        <authorList>
            <person name="Ellison C.E."/>
            <person name="Stajich J.E."/>
            <person name="Jacobson D.J."/>
            <person name="Natvig D.O."/>
            <person name="Lapidus A."/>
            <person name="Foster B."/>
            <person name="Aerts A."/>
            <person name="Riley R."/>
            <person name="Lindquist E.A."/>
            <person name="Grigoriev I.V."/>
            <person name="Taylor J.W."/>
        </authorList>
    </citation>
    <scope>NUCLEOTIDE SEQUENCE [LARGE SCALE GENOMIC DNA]</scope>
    <source>
        <strain evidence="4">FGSC 2508 / P0657</strain>
    </source>
</reference>
<feature type="region of interest" description="Disordered" evidence="2">
    <location>
        <begin position="860"/>
        <end position="884"/>
    </location>
</feature>
<feature type="region of interest" description="Disordered" evidence="2">
    <location>
        <begin position="298"/>
        <end position="373"/>
    </location>
</feature>
<feature type="compositionally biased region" description="Low complexity" evidence="2">
    <location>
        <begin position="49"/>
        <end position="63"/>
    </location>
</feature>
<feature type="coiled-coil region" evidence="1">
    <location>
        <begin position="179"/>
        <end position="213"/>
    </location>
</feature>
<evidence type="ECO:0000313" key="4">
    <source>
        <dbReference type="Proteomes" id="UP000008065"/>
    </source>
</evidence>
<sequence length="1336" mass="151013">MVASNLCRVVATACARRPASWVTFKSAVIVRHPLHQIRTHPHHRQFFRPTTASSAPQPAATDSEQADRLARQAPSCLPPQTPEDDMEIMSLSRRLTYTGLKNLKVRAKKWRFLRKATRDALRCLTDTNKSQKDRQKAIQALARSYVMISCFHVQIKDQTIDYRSFAVCRSAVVDVTESAVRAREALEEAQVKLDKAQRELDLAQAEAADAQDVELKAEHVRNLEAALLARKKEFREADEAVLVSSGIFLNTPSPEQRNQAEIKGKDYEWMLGALDEIQTYREMVFMKAKQLFAASIAADKRKRSSKAETEMEATPVEQSGNKEIEQPIEKEDEAGQDVDMESIREQPAPIEEYKEKPERVQNLESSKPYHRPTIRLNEATAKTKPIQLKDSLADHYPMIAFPFKVTTTVMLTLHKLFEECCYQFALVHIPHHLVEQNWDCPEAVELSTWHKIFSELLQTDADHVFAFDTGSTFETAVPARRRVIYVNNHLFTLKDIRNQAVHPRPLNPMALPKILRRAAELARLFRDRRLQQDIERLSSEINRILTAVKTRRAESLKKGRTYELYRQIVADKAAIQRVRNLLADRQVSASSQEHWAACIMFEKDIESLLEALSVAIQADEEARLEAELPPLVEVAEKMAAEVEKRNAEMQLRLEAVRESRADMVLGKMQFLLSKHAWRMKTDRFPFMNLSERKRELGGVGSPLPSADEQGGPQEKLEPYERQRHGEQPDEKTGFGPPGLTKSSYAYRSIIRNALTQDLRREERELEREQANADVDAHANATSMSAEEERFRPESTPSLPEEGEWYDEAMSESESGDWGPDGYHMTTSGFFEMLEKKKKLPLEDFKQRAMKEMAAAAVKATKAEQEGEKVEQVDAEESPRTTAADDETMFNNLMDEYDALRKEGLMNLMKKDMKRRIAFEKKCARQRMTIDSELKPLKDERVRIVKEMKVLWEKNGRLEMEKEKAKGAEHQLVGKNEEVDENKNELEPIAAAAAAAADNVVDNEAALSIGIKALAELAIKKKENAAKIEILTVRRQRIAKILKKLRRLNPARSVTFVKIGHTEEAATDDPSSHVEITDVEVDTNMELTEAEAEGWRSSIEEAVDADIKGASSFNPKEAAMKSFLTMEEALEEAMPEVTTAPEVSDEVTPAGEAAAGEVATPETSVEPCDTETSSSTAALADSETVAIQEDSTEETAMSSDLVNGTADQNDVLESTPVQDAPEEEATTQEMHSDEKTPSLFVPTPRPPRGRALTNLALYVSRRTQPVVDTREDMDEDLKEGLKEEVKDELKYELKDELKDELNEDAKEGFKEDVVEGVKDELKGEPKDEPKDELKDKL</sequence>